<evidence type="ECO:0008006" key="3">
    <source>
        <dbReference type="Google" id="ProtNLM"/>
    </source>
</evidence>
<dbReference type="STRING" id="1797259.A2989_02430"/>
<dbReference type="PANTHER" id="PTHR43630">
    <property type="entry name" value="POLY-BETA-1,6-N-ACETYL-D-GLUCOSAMINE SYNTHASE"/>
    <property type="match status" value="1"/>
</dbReference>
<gene>
    <name evidence="1" type="ORF">A2989_02430</name>
</gene>
<dbReference type="SUPFAM" id="SSF53448">
    <property type="entry name" value="Nucleotide-diphospho-sugar transferases"/>
    <property type="match status" value="1"/>
</dbReference>
<dbReference type="InterPro" id="IPR029044">
    <property type="entry name" value="Nucleotide-diphossugar_trans"/>
</dbReference>
<accession>A0A1F4ZB45</accession>
<organism evidence="1 2">
    <name type="scientific">Candidatus Amesbacteria bacterium RIFCSPLOWO2_01_FULL_48_25</name>
    <dbReference type="NCBI Taxonomy" id="1797259"/>
    <lineage>
        <taxon>Bacteria</taxon>
        <taxon>Candidatus Amesiibacteriota</taxon>
    </lineage>
</organism>
<name>A0A1F4ZB45_9BACT</name>
<dbReference type="Proteomes" id="UP000177080">
    <property type="component" value="Unassembled WGS sequence"/>
</dbReference>
<comment type="caution">
    <text evidence="1">The sequence shown here is derived from an EMBL/GenBank/DDBJ whole genome shotgun (WGS) entry which is preliminary data.</text>
</comment>
<sequence>MESFSVAIIAADRSVILPQCLDTARKISDDIVIVTNTDHKFVDFADQKNYAISQTKYNWVLSLDADESLPPELITEISNLDFSKDAYSMPRLNYIFGKPIYHADWSPENDRHVWLFDKTKCHWEGTVHEHVAVTGSVGHLKNPKIHLNYQSVEQFIQKLNLYTSFEAKNKTYNPTLLFIYPFWKFIRHFIVFQGYLDGQHGFFLSYLQAIYGLTVYVKSWTYRNLAKSA</sequence>
<reference evidence="1 2" key="1">
    <citation type="journal article" date="2016" name="Nat. Commun.">
        <title>Thousands of microbial genomes shed light on interconnected biogeochemical processes in an aquifer system.</title>
        <authorList>
            <person name="Anantharaman K."/>
            <person name="Brown C.T."/>
            <person name="Hug L.A."/>
            <person name="Sharon I."/>
            <person name="Castelle C.J."/>
            <person name="Probst A.J."/>
            <person name="Thomas B.C."/>
            <person name="Singh A."/>
            <person name="Wilkins M.J."/>
            <person name="Karaoz U."/>
            <person name="Brodie E.L."/>
            <person name="Williams K.H."/>
            <person name="Hubbard S.S."/>
            <person name="Banfield J.F."/>
        </authorList>
    </citation>
    <scope>NUCLEOTIDE SEQUENCE [LARGE SCALE GENOMIC DNA]</scope>
</reference>
<dbReference type="AlphaFoldDB" id="A0A1F4ZB45"/>
<evidence type="ECO:0000313" key="1">
    <source>
        <dbReference type="EMBL" id="OGD03462.1"/>
    </source>
</evidence>
<proteinExistence type="predicted"/>
<protein>
    <recommendedName>
        <fullName evidence="3">Glycosyltransferase 2-like domain-containing protein</fullName>
    </recommendedName>
</protein>
<dbReference type="PANTHER" id="PTHR43630:SF2">
    <property type="entry name" value="GLYCOSYLTRANSFERASE"/>
    <property type="match status" value="1"/>
</dbReference>
<evidence type="ECO:0000313" key="2">
    <source>
        <dbReference type="Proteomes" id="UP000177080"/>
    </source>
</evidence>
<dbReference type="CDD" id="cd02511">
    <property type="entry name" value="Beta4Glucosyltransferase"/>
    <property type="match status" value="1"/>
</dbReference>
<dbReference type="EMBL" id="MEXN01000006">
    <property type="protein sequence ID" value="OGD03462.1"/>
    <property type="molecule type" value="Genomic_DNA"/>
</dbReference>